<sequence>MVKKLFLLKLTLLVLLFPSLAQHTHTARIYGGQYSAARISNLRANCQKYDWARQQLNDAVTKAKPWLNKTDEALWAMVPGQDLPRTIDVAYDKFATGPKFVGCVVCGDKIFQYGNYPYNPDFENKPWKLTCPSCGSVFPTNDFGKYYQSALDEHGVFNPAKGDTSLLFNTDHPDPKDPLHKFGVDNGFGYVHNGRAYKYIGYYSWKYWRYIQGGLTTLANAFLYTGDQRYAHKAAILLDRIADVYPSMDWKPYADRGWYHSDGSTGRGKIEGSIWETGIVQGMADAYDKILSGTQNDPALYAFLKRQGQQYRLPNSKGTRELFVANVDEGILKTTFQAVLDQRIRGNQGMYQHTVALCALALNTEPLTTKWLDWLFAPDGGAIPELMINRFDRDGTSDEGAPGYAVIWGGHISPLAELLLSYPSYTNHNILRDFPQFKNVYTVAYRMAVLGKAIPNIGDAGSTGLVGIPNADPKFMAEGYLYTRDPAIAVAAYRANGYSSKGLGLDIFSRNPEAVNQEIKKLGEAAGPRPTGGYLMSGFGLAILESGKGTSGIALASNYGRTIHHAHSDMLNFDLFAFGHWLTPDLGYPEFATNIPNVTEWTRSTVSHNLVFANKRPQRAAWSGRTRLFKQVDGLGIVELDGKPAYPDLKEYSRTLLLVGGSGNNTADSNAYVVDIFSVKGGNDHVFSLHGPPGAVRTDGLQLQVQEKGTYAGTNIPKGTKAAGFPYGYSFLYNVEKDTNPPASFTIDWKAQPGYRGLTEKDNIHIRMHATTPSDDVSLADGDPPQNKPGNPRSLRYMLMHRAGTDLTSKFVSVLEPYRNQPFIKSVQRLDSGNEETISIRVEKMNGTIDYLLYNPSSKNGVQLANGIAMNGSIGYIEEKNKRTTKAILVNGTSLRYQQASLKSTGAIEGKVAKMYKGLGGEAWILVTSTSSIDKSVIGEQIVIETAGERDASYQIRSIKKEGTFTRIFCGPGTFVSKIKSGGTKKTGTTPDNTENYSYDFEEGAAFKIATHASWNSKN</sequence>
<dbReference type="RefSeq" id="WP_231003516.1">
    <property type="nucleotide sequence ID" value="NZ_JAJNEC010000004.1"/>
</dbReference>
<feature type="signal peptide" evidence="3">
    <location>
        <begin position="1"/>
        <end position="21"/>
    </location>
</feature>
<feature type="region of interest" description="Disordered" evidence="2">
    <location>
        <begin position="772"/>
        <end position="793"/>
    </location>
</feature>
<comment type="subcellular location">
    <subcellularLocation>
        <location evidence="1">Cell envelope</location>
    </subcellularLocation>
</comment>
<dbReference type="Gene3D" id="2.70.98.70">
    <property type="match status" value="1"/>
</dbReference>
<evidence type="ECO:0000313" key="5">
    <source>
        <dbReference type="EMBL" id="MCD2422481.1"/>
    </source>
</evidence>
<keyword evidence="6" id="KW-1185">Reference proteome</keyword>
<evidence type="ECO:0000313" key="6">
    <source>
        <dbReference type="Proteomes" id="UP001199816"/>
    </source>
</evidence>
<protein>
    <submittedName>
        <fullName evidence="5">Heparinase II/III-family protein</fullName>
    </submittedName>
</protein>
<organism evidence="5 6">
    <name type="scientific">Niabella pedocola</name>
    <dbReference type="NCBI Taxonomy" id="1752077"/>
    <lineage>
        <taxon>Bacteria</taxon>
        <taxon>Pseudomonadati</taxon>
        <taxon>Bacteroidota</taxon>
        <taxon>Chitinophagia</taxon>
        <taxon>Chitinophagales</taxon>
        <taxon>Chitinophagaceae</taxon>
        <taxon>Niabella</taxon>
    </lineage>
</organism>
<evidence type="ECO:0000256" key="1">
    <source>
        <dbReference type="ARBA" id="ARBA00004196"/>
    </source>
</evidence>
<evidence type="ECO:0000259" key="4">
    <source>
        <dbReference type="Pfam" id="PF07940"/>
    </source>
</evidence>
<dbReference type="SUPFAM" id="SSF48230">
    <property type="entry name" value="Chondroitin AC/alginate lyase"/>
    <property type="match status" value="1"/>
</dbReference>
<dbReference type="EMBL" id="JAJNEC010000004">
    <property type="protein sequence ID" value="MCD2422481.1"/>
    <property type="molecule type" value="Genomic_DNA"/>
</dbReference>
<name>A0ABS8PRJ5_9BACT</name>
<comment type="caution">
    <text evidence="5">The sequence shown here is derived from an EMBL/GenBank/DDBJ whole genome shotgun (WGS) entry which is preliminary data.</text>
</comment>
<evidence type="ECO:0000256" key="3">
    <source>
        <dbReference type="SAM" id="SignalP"/>
    </source>
</evidence>
<dbReference type="Pfam" id="PF07940">
    <property type="entry name" value="Hepar_II_III_C"/>
    <property type="match status" value="1"/>
</dbReference>
<dbReference type="Proteomes" id="UP001199816">
    <property type="component" value="Unassembled WGS sequence"/>
</dbReference>
<dbReference type="Gene3D" id="1.50.10.100">
    <property type="entry name" value="Chondroitin AC/alginate lyase"/>
    <property type="match status" value="1"/>
</dbReference>
<dbReference type="InterPro" id="IPR008929">
    <property type="entry name" value="Chondroitin_lyas"/>
</dbReference>
<accession>A0ABS8PRJ5</accession>
<reference evidence="5 6" key="1">
    <citation type="submission" date="2021-11" db="EMBL/GenBank/DDBJ databases">
        <title>Genomic of Niabella pedocola.</title>
        <authorList>
            <person name="Wu T."/>
        </authorList>
    </citation>
    <scope>NUCLEOTIDE SEQUENCE [LARGE SCALE GENOMIC DNA]</scope>
    <source>
        <strain evidence="5 6">JCM 31011</strain>
    </source>
</reference>
<dbReference type="InterPro" id="IPR012480">
    <property type="entry name" value="Hepar_II_III_C"/>
</dbReference>
<feature type="domain" description="Heparinase II/III-like C-terminal" evidence="4">
    <location>
        <begin position="536"/>
        <end position="659"/>
    </location>
</feature>
<feature type="chain" id="PRO_5045644727" evidence="3">
    <location>
        <begin position="22"/>
        <end position="1019"/>
    </location>
</feature>
<keyword evidence="3" id="KW-0732">Signal</keyword>
<evidence type="ECO:0000256" key="2">
    <source>
        <dbReference type="SAM" id="MobiDB-lite"/>
    </source>
</evidence>
<gene>
    <name evidence="5" type="ORF">LQ567_06880</name>
</gene>
<proteinExistence type="predicted"/>